<keyword evidence="2" id="KW-0472">Membrane</keyword>
<feature type="transmembrane region" description="Helical" evidence="2">
    <location>
        <begin position="186"/>
        <end position="210"/>
    </location>
</feature>
<dbReference type="EMBL" id="BMLF01000001">
    <property type="protein sequence ID" value="GGL96688.1"/>
    <property type="molecule type" value="Genomic_DNA"/>
</dbReference>
<dbReference type="Proteomes" id="UP000649829">
    <property type="component" value="Unassembled WGS sequence"/>
</dbReference>
<evidence type="ECO:0000313" key="3">
    <source>
        <dbReference type="EMBL" id="GGL96688.1"/>
    </source>
</evidence>
<protein>
    <submittedName>
        <fullName evidence="3">Uncharacterized protein</fullName>
    </submittedName>
</protein>
<feature type="transmembrane region" description="Helical" evidence="2">
    <location>
        <begin position="132"/>
        <end position="165"/>
    </location>
</feature>
<accession>A0A917SUY4</accession>
<organism evidence="3 4">
    <name type="scientific">Pseudooceanicola nanhaiensis</name>
    <dbReference type="NCBI Taxonomy" id="375761"/>
    <lineage>
        <taxon>Bacteria</taxon>
        <taxon>Pseudomonadati</taxon>
        <taxon>Pseudomonadota</taxon>
        <taxon>Alphaproteobacteria</taxon>
        <taxon>Rhodobacterales</taxon>
        <taxon>Paracoccaceae</taxon>
        <taxon>Pseudooceanicola</taxon>
    </lineage>
</organism>
<comment type="caution">
    <text evidence="3">The sequence shown here is derived from an EMBL/GenBank/DDBJ whole genome shotgun (WGS) entry which is preliminary data.</text>
</comment>
<evidence type="ECO:0000313" key="4">
    <source>
        <dbReference type="Proteomes" id="UP000649829"/>
    </source>
</evidence>
<reference evidence="3" key="1">
    <citation type="journal article" date="2014" name="Int. J. Syst. Evol. Microbiol.">
        <title>Complete genome sequence of Corynebacterium casei LMG S-19264T (=DSM 44701T), isolated from a smear-ripened cheese.</title>
        <authorList>
            <consortium name="US DOE Joint Genome Institute (JGI-PGF)"/>
            <person name="Walter F."/>
            <person name="Albersmeier A."/>
            <person name="Kalinowski J."/>
            <person name="Ruckert C."/>
        </authorList>
    </citation>
    <scope>NUCLEOTIDE SEQUENCE</scope>
    <source>
        <strain evidence="3">CGMCC 1.6293</strain>
    </source>
</reference>
<name>A0A917SUY4_9RHOB</name>
<feature type="transmembrane region" description="Helical" evidence="2">
    <location>
        <begin position="42"/>
        <end position="61"/>
    </location>
</feature>
<proteinExistence type="predicted"/>
<dbReference type="RefSeq" id="WP_028288214.1">
    <property type="nucleotide sequence ID" value="NZ_BMLF01000001.1"/>
</dbReference>
<evidence type="ECO:0000256" key="1">
    <source>
        <dbReference type="SAM" id="MobiDB-lite"/>
    </source>
</evidence>
<feature type="transmembrane region" description="Helical" evidence="2">
    <location>
        <begin position="281"/>
        <end position="302"/>
    </location>
</feature>
<feature type="region of interest" description="Disordered" evidence="1">
    <location>
        <begin position="1"/>
        <end position="34"/>
    </location>
</feature>
<keyword evidence="2" id="KW-0812">Transmembrane</keyword>
<evidence type="ECO:0000256" key="2">
    <source>
        <dbReference type="SAM" id="Phobius"/>
    </source>
</evidence>
<reference evidence="3" key="2">
    <citation type="submission" date="2020-09" db="EMBL/GenBank/DDBJ databases">
        <authorList>
            <person name="Sun Q."/>
            <person name="Zhou Y."/>
        </authorList>
    </citation>
    <scope>NUCLEOTIDE SEQUENCE</scope>
    <source>
        <strain evidence="3">CGMCC 1.6293</strain>
    </source>
</reference>
<sequence length="309" mass="32844">MTDRPRRPEEPPLRADPARRTAPPVSAEARYRDEASRHGSRPLIGLLALVLAVAFALLATVPRMNPLVGEAEGFQKDIALAAGTTYISLRAINAALSFAQEVEVGGSMVVSGTVHPLKWLEPVDDTVERVSGLIFAVAVLTGVLSISMAPTVAAGCVLLALALIGRCTCEVAPGGWHRTPQPLRRAFGGCGAIGFALAVALPLAFVVGLWGGELLTQASLAEANATLSRIGGEAERLIGVDQPGIEERNWLDTIEAYRAAAGVFWNGADELLQASLSLTGIFLLRMIILPMLVLLVVLRTFWHLVGLRH</sequence>
<gene>
    <name evidence="3" type="ORF">GCM10011534_18460</name>
</gene>
<feature type="compositionally biased region" description="Basic and acidic residues" evidence="1">
    <location>
        <begin position="1"/>
        <end position="19"/>
    </location>
</feature>
<keyword evidence="4" id="KW-1185">Reference proteome</keyword>
<keyword evidence="2" id="KW-1133">Transmembrane helix</keyword>
<dbReference type="AlphaFoldDB" id="A0A917SUY4"/>